<dbReference type="Pfam" id="PF00583">
    <property type="entry name" value="Acetyltransf_1"/>
    <property type="match status" value="1"/>
</dbReference>
<dbReference type="InterPro" id="IPR000182">
    <property type="entry name" value="GNAT_dom"/>
</dbReference>
<dbReference type="Proteomes" id="UP000680045">
    <property type="component" value="Unassembled WGS sequence"/>
</dbReference>
<dbReference type="GO" id="GO:0016747">
    <property type="term" value="F:acyltransferase activity, transferring groups other than amino-acyl groups"/>
    <property type="evidence" value="ECO:0007669"/>
    <property type="project" value="InterPro"/>
</dbReference>
<evidence type="ECO:0000313" key="3">
    <source>
        <dbReference type="Proteomes" id="UP000680045"/>
    </source>
</evidence>
<accession>A0A941FI03</accession>
<evidence type="ECO:0000313" key="2">
    <source>
        <dbReference type="EMBL" id="MBR8644600.1"/>
    </source>
</evidence>
<proteinExistence type="predicted"/>
<feature type="domain" description="N-acetyltransferase" evidence="1">
    <location>
        <begin position="2"/>
        <end position="147"/>
    </location>
</feature>
<gene>
    <name evidence="2" type="ORF">KEH51_08980</name>
</gene>
<name>A0A941FI03_9BACI</name>
<dbReference type="Gene3D" id="3.40.630.30">
    <property type="match status" value="1"/>
</dbReference>
<dbReference type="AlphaFoldDB" id="A0A941FI03"/>
<dbReference type="EMBL" id="JAGTPW010000012">
    <property type="protein sequence ID" value="MBR8644600.1"/>
    <property type="molecule type" value="Genomic_DNA"/>
</dbReference>
<reference evidence="2" key="1">
    <citation type="submission" date="2021-04" db="EMBL/GenBank/DDBJ databases">
        <title>Whole genome sequencing of Enterococci isolates from hospitalized patients.</title>
        <authorList>
            <person name="Ogoti B.M."/>
            <person name="Onyambu F.G."/>
        </authorList>
    </citation>
    <scope>NUCLEOTIDE SEQUENCE</scope>
    <source>
        <strain evidence="2">242</strain>
    </source>
</reference>
<sequence>MTEMIPLTSENLELCIELYMNVFNREPWNERWTYETAKERLSDLLHTPKFLGFLFHIDHKPVGFIAGNSKVSDQGLTYYLAELCVNNQMQGKGHGSKMLRALEAELQKREIKSLYLLTANDGLAEAFYLKNDYVVNEDRVVMKKNFLKNSQGT</sequence>
<protein>
    <submittedName>
        <fullName evidence="2">GNAT family N-acetyltransferase</fullName>
    </submittedName>
</protein>
<dbReference type="InterPro" id="IPR016181">
    <property type="entry name" value="Acyl_CoA_acyltransferase"/>
</dbReference>
<dbReference type="PROSITE" id="PS51186">
    <property type="entry name" value="GNAT"/>
    <property type="match status" value="1"/>
</dbReference>
<dbReference type="RefSeq" id="WP_413004892.1">
    <property type="nucleotide sequence ID" value="NZ_JBFEGL010000053.1"/>
</dbReference>
<dbReference type="CDD" id="cd04301">
    <property type="entry name" value="NAT_SF"/>
    <property type="match status" value="1"/>
</dbReference>
<evidence type="ECO:0000259" key="1">
    <source>
        <dbReference type="PROSITE" id="PS51186"/>
    </source>
</evidence>
<comment type="caution">
    <text evidence="2">The sequence shown here is derived from an EMBL/GenBank/DDBJ whole genome shotgun (WGS) entry which is preliminary data.</text>
</comment>
<dbReference type="SUPFAM" id="SSF55729">
    <property type="entry name" value="Acyl-CoA N-acyltransferases (Nat)"/>
    <property type="match status" value="1"/>
</dbReference>
<organism evidence="2 3">
    <name type="scientific">Peribacillus frigoritolerans</name>
    <dbReference type="NCBI Taxonomy" id="450367"/>
    <lineage>
        <taxon>Bacteria</taxon>
        <taxon>Bacillati</taxon>
        <taxon>Bacillota</taxon>
        <taxon>Bacilli</taxon>
        <taxon>Bacillales</taxon>
        <taxon>Bacillaceae</taxon>
        <taxon>Peribacillus</taxon>
    </lineage>
</organism>